<evidence type="ECO:0000256" key="4">
    <source>
        <dbReference type="ARBA" id="ARBA00023002"/>
    </source>
</evidence>
<evidence type="ECO:0000256" key="1">
    <source>
        <dbReference type="ARBA" id="ARBA00004874"/>
    </source>
</evidence>
<dbReference type="InterPro" id="IPR006114">
    <property type="entry name" value="6PGDH_C"/>
</dbReference>
<dbReference type="InterPro" id="IPR008927">
    <property type="entry name" value="6-PGluconate_DH-like_C_sf"/>
</dbReference>
<dbReference type="AlphaFoldDB" id="A0A699JUS8"/>
<comment type="similarity">
    <text evidence="2">Belongs to the 6-phosphogluconate dehydrogenase family.</text>
</comment>
<evidence type="ECO:0000313" key="8">
    <source>
        <dbReference type="EMBL" id="GFA59009.1"/>
    </source>
</evidence>
<proteinExistence type="inferred from homology"/>
<reference evidence="8" key="1">
    <citation type="journal article" date="2019" name="Sci. Rep.">
        <title>Draft genome of Tanacetum cinerariifolium, the natural source of mosquito coil.</title>
        <authorList>
            <person name="Yamashiro T."/>
            <person name="Shiraishi A."/>
            <person name="Satake H."/>
            <person name="Nakayama K."/>
        </authorList>
    </citation>
    <scope>NUCLEOTIDE SEQUENCE</scope>
</reference>
<dbReference type="GO" id="GO:0006098">
    <property type="term" value="P:pentose-phosphate shunt"/>
    <property type="evidence" value="ECO:0007669"/>
    <property type="project" value="UniProtKB-UniPathway"/>
</dbReference>
<feature type="non-terminal residue" evidence="8">
    <location>
        <position position="92"/>
    </location>
</feature>
<name>A0A699JUS8_TANCI</name>
<evidence type="ECO:0000259" key="7">
    <source>
        <dbReference type="Pfam" id="PF00393"/>
    </source>
</evidence>
<evidence type="ECO:0000256" key="6">
    <source>
        <dbReference type="ARBA" id="ARBA00023126"/>
    </source>
</evidence>
<feature type="domain" description="6-phosphogluconate dehydrogenase C-terminal" evidence="7">
    <location>
        <begin position="29"/>
        <end position="85"/>
    </location>
</feature>
<dbReference type="InterPro" id="IPR013328">
    <property type="entry name" value="6PGD_dom2"/>
</dbReference>
<dbReference type="EMBL" id="BKCJ010450990">
    <property type="protein sequence ID" value="GFA59009.1"/>
    <property type="molecule type" value="Genomic_DNA"/>
</dbReference>
<sequence>MQELEKDWGLKLGELTRICKFEICVRNEAKIRSYTLGMNLIHAKDVEKDWGLKLGELARIWKGGCIIRAIFLDCIKHAYDRNQNWLTYWLTP</sequence>
<evidence type="ECO:0000256" key="5">
    <source>
        <dbReference type="ARBA" id="ARBA00023064"/>
    </source>
</evidence>
<dbReference type="Pfam" id="PF00393">
    <property type="entry name" value="6PGD"/>
    <property type="match status" value="1"/>
</dbReference>
<dbReference type="GO" id="GO:0019521">
    <property type="term" value="P:D-gluconate metabolic process"/>
    <property type="evidence" value="ECO:0007669"/>
    <property type="project" value="UniProtKB-KW"/>
</dbReference>
<protein>
    <recommendedName>
        <fullName evidence="3">phosphogluconate dehydrogenase (NADP(+)-dependent, decarboxylating)</fullName>
        <ecNumber evidence="3">1.1.1.44</ecNumber>
    </recommendedName>
</protein>
<dbReference type="InterPro" id="IPR006183">
    <property type="entry name" value="Pgluconate_DH"/>
</dbReference>
<evidence type="ECO:0000256" key="2">
    <source>
        <dbReference type="ARBA" id="ARBA00008419"/>
    </source>
</evidence>
<accession>A0A699JUS8</accession>
<keyword evidence="5" id="KW-0311">Gluconate utilization</keyword>
<dbReference type="SUPFAM" id="SSF48179">
    <property type="entry name" value="6-phosphogluconate dehydrogenase C-terminal domain-like"/>
    <property type="match status" value="1"/>
</dbReference>
<keyword evidence="4" id="KW-0560">Oxidoreductase</keyword>
<keyword evidence="6" id="KW-0570">Pentose shunt</keyword>
<dbReference type="UniPathway" id="UPA00115">
    <property type="reaction ID" value="UER00410"/>
</dbReference>
<organism evidence="8">
    <name type="scientific">Tanacetum cinerariifolium</name>
    <name type="common">Dalmatian daisy</name>
    <name type="synonym">Chrysanthemum cinerariifolium</name>
    <dbReference type="NCBI Taxonomy" id="118510"/>
    <lineage>
        <taxon>Eukaryota</taxon>
        <taxon>Viridiplantae</taxon>
        <taxon>Streptophyta</taxon>
        <taxon>Embryophyta</taxon>
        <taxon>Tracheophyta</taxon>
        <taxon>Spermatophyta</taxon>
        <taxon>Magnoliopsida</taxon>
        <taxon>eudicotyledons</taxon>
        <taxon>Gunneridae</taxon>
        <taxon>Pentapetalae</taxon>
        <taxon>asterids</taxon>
        <taxon>campanulids</taxon>
        <taxon>Asterales</taxon>
        <taxon>Asteraceae</taxon>
        <taxon>Asteroideae</taxon>
        <taxon>Anthemideae</taxon>
        <taxon>Anthemidinae</taxon>
        <taxon>Tanacetum</taxon>
    </lineage>
</organism>
<dbReference type="PANTHER" id="PTHR11811">
    <property type="entry name" value="6-PHOSPHOGLUCONATE DEHYDROGENASE"/>
    <property type="match status" value="1"/>
</dbReference>
<gene>
    <name evidence="8" type="ORF">Tci_630981</name>
</gene>
<dbReference type="EC" id="1.1.1.44" evidence="3"/>
<comment type="caution">
    <text evidence="8">The sequence shown here is derived from an EMBL/GenBank/DDBJ whole genome shotgun (WGS) entry which is preliminary data.</text>
</comment>
<dbReference type="Gene3D" id="1.10.1040.10">
    <property type="entry name" value="N-(1-d-carboxylethyl)-l-norvaline Dehydrogenase, domain 2"/>
    <property type="match status" value="1"/>
</dbReference>
<comment type="pathway">
    <text evidence="1">Carbohydrate degradation; pentose phosphate pathway; D-ribulose 5-phosphate from D-glucose 6-phosphate (oxidative stage): step 3/3.</text>
</comment>
<dbReference type="GO" id="GO:0004616">
    <property type="term" value="F:phosphogluconate dehydrogenase (decarboxylating) activity"/>
    <property type="evidence" value="ECO:0007669"/>
    <property type="project" value="UniProtKB-EC"/>
</dbReference>
<evidence type="ECO:0000256" key="3">
    <source>
        <dbReference type="ARBA" id="ARBA00013011"/>
    </source>
</evidence>